<keyword evidence="4" id="KW-0560">Oxidoreductase</keyword>
<evidence type="ECO:0000313" key="7">
    <source>
        <dbReference type="EMBL" id="SEN75146.1"/>
    </source>
</evidence>
<reference evidence="7 8" key="1">
    <citation type="submission" date="2016-10" db="EMBL/GenBank/DDBJ databases">
        <authorList>
            <person name="de Groot N.N."/>
        </authorList>
    </citation>
    <scope>NUCLEOTIDE SEQUENCE [LARGE SCALE GENOMIC DNA]</scope>
    <source>
        <strain evidence="7 8">DSM 46701</strain>
    </source>
</reference>
<dbReference type="EMBL" id="FOCQ01000021">
    <property type="protein sequence ID" value="SEN75146.1"/>
    <property type="molecule type" value="Genomic_DNA"/>
</dbReference>
<keyword evidence="3 7" id="KW-0223">Dioxygenase</keyword>
<evidence type="ECO:0000256" key="4">
    <source>
        <dbReference type="ARBA" id="ARBA00023002"/>
    </source>
</evidence>
<protein>
    <submittedName>
        <fullName evidence="7">Cysteine dioxygenase</fullName>
    </submittedName>
</protein>
<sequence length="153" mass="17626">MDFLQCVHHVLAKLTQPTLRELKEAISSIGCTRERILPHLTHADILPYGRNVIFRSDVMEAIVIHIPGKQETPVHDHGNSIGCAYVVEGSLINQLYVLDKENQLFCYEQNRFLKGDFFYAVKGQIHKMCNPSEERLITFHVYSPPLTAMRTYR</sequence>
<keyword evidence="2 6" id="KW-0479">Metal-binding</keyword>
<dbReference type="CDD" id="cd10548">
    <property type="entry name" value="cupin_CDO"/>
    <property type="match status" value="1"/>
</dbReference>
<dbReference type="Proteomes" id="UP000199695">
    <property type="component" value="Unassembled WGS sequence"/>
</dbReference>
<dbReference type="STRING" id="1173111.SAMN05444955_12130"/>
<dbReference type="InterPro" id="IPR011051">
    <property type="entry name" value="RmlC_Cupin_sf"/>
</dbReference>
<dbReference type="PANTHER" id="PTHR12918:SF1">
    <property type="entry name" value="CYSTEINE DIOXYGENASE TYPE 1"/>
    <property type="match status" value="1"/>
</dbReference>
<evidence type="ECO:0000256" key="1">
    <source>
        <dbReference type="ARBA" id="ARBA00006622"/>
    </source>
</evidence>
<dbReference type="GO" id="GO:0008198">
    <property type="term" value="F:ferrous iron binding"/>
    <property type="evidence" value="ECO:0007669"/>
    <property type="project" value="TreeGrafter"/>
</dbReference>
<accession>A0A1H8J4A6</accession>
<gene>
    <name evidence="7" type="ORF">SAMN05444955_12130</name>
</gene>
<comment type="similarity">
    <text evidence="1">Belongs to the cysteine dioxygenase family.</text>
</comment>
<feature type="binding site" evidence="6">
    <location>
        <position position="75"/>
    </location>
    <ligand>
        <name>Fe cation</name>
        <dbReference type="ChEBI" id="CHEBI:24875"/>
        <note>catalytic</note>
    </ligand>
</feature>
<name>A0A1H8J4A6_9BACL</name>
<keyword evidence="8" id="KW-1185">Reference proteome</keyword>
<evidence type="ECO:0000313" key="8">
    <source>
        <dbReference type="Proteomes" id="UP000199695"/>
    </source>
</evidence>
<dbReference type="InterPro" id="IPR010300">
    <property type="entry name" value="CDO_1"/>
</dbReference>
<dbReference type="InterPro" id="IPR014710">
    <property type="entry name" value="RmlC-like_jellyroll"/>
</dbReference>
<dbReference type="RefSeq" id="WP_089972951.1">
    <property type="nucleotide sequence ID" value="NZ_FOCQ01000021.1"/>
</dbReference>
<evidence type="ECO:0000256" key="3">
    <source>
        <dbReference type="ARBA" id="ARBA00022964"/>
    </source>
</evidence>
<dbReference type="SUPFAM" id="SSF51182">
    <property type="entry name" value="RmlC-like cupins"/>
    <property type="match status" value="1"/>
</dbReference>
<dbReference type="PANTHER" id="PTHR12918">
    <property type="entry name" value="CYSTEINE DIOXYGENASE"/>
    <property type="match status" value="1"/>
</dbReference>
<evidence type="ECO:0000256" key="6">
    <source>
        <dbReference type="PIRSR" id="PIRSR610300-51"/>
    </source>
</evidence>
<evidence type="ECO:0000256" key="5">
    <source>
        <dbReference type="ARBA" id="ARBA00023004"/>
    </source>
</evidence>
<evidence type="ECO:0000256" key="2">
    <source>
        <dbReference type="ARBA" id="ARBA00022723"/>
    </source>
</evidence>
<feature type="binding site" evidence="6">
    <location>
        <position position="126"/>
    </location>
    <ligand>
        <name>Fe cation</name>
        <dbReference type="ChEBI" id="CHEBI:24875"/>
        <note>catalytic</note>
    </ligand>
</feature>
<dbReference type="Pfam" id="PF05995">
    <property type="entry name" value="CDO_I"/>
    <property type="match status" value="1"/>
</dbReference>
<proteinExistence type="inferred from homology"/>
<feature type="binding site" evidence="6">
    <location>
        <position position="77"/>
    </location>
    <ligand>
        <name>Fe cation</name>
        <dbReference type="ChEBI" id="CHEBI:24875"/>
        <note>catalytic</note>
    </ligand>
</feature>
<dbReference type="GO" id="GO:0016702">
    <property type="term" value="F:oxidoreductase activity, acting on single donors with incorporation of molecular oxygen, incorporation of two atoms of oxygen"/>
    <property type="evidence" value="ECO:0007669"/>
    <property type="project" value="InterPro"/>
</dbReference>
<dbReference type="Gene3D" id="2.60.120.10">
    <property type="entry name" value="Jelly Rolls"/>
    <property type="match status" value="1"/>
</dbReference>
<organism evidence="7 8">
    <name type="scientific">Lihuaxuella thermophila</name>
    <dbReference type="NCBI Taxonomy" id="1173111"/>
    <lineage>
        <taxon>Bacteria</taxon>
        <taxon>Bacillati</taxon>
        <taxon>Bacillota</taxon>
        <taxon>Bacilli</taxon>
        <taxon>Bacillales</taxon>
        <taxon>Thermoactinomycetaceae</taxon>
        <taxon>Lihuaxuella</taxon>
    </lineage>
</organism>
<keyword evidence="5 6" id="KW-0408">Iron</keyword>
<dbReference type="OrthoDB" id="7059163at2"/>
<dbReference type="AlphaFoldDB" id="A0A1H8J4A6"/>